<evidence type="ECO:0000256" key="5">
    <source>
        <dbReference type="ARBA" id="ARBA00034309"/>
    </source>
</evidence>
<evidence type="ECO:0000256" key="3">
    <source>
        <dbReference type="ARBA" id="ARBA00022989"/>
    </source>
</evidence>
<evidence type="ECO:0000256" key="4">
    <source>
        <dbReference type="ARBA" id="ARBA00023136"/>
    </source>
</evidence>
<dbReference type="AlphaFoldDB" id="A0A3Q2XLV8"/>
<sequence>MPSPSDSSSVASASGSRGWSDSRRGFSGRGPGGARLLLYLGLCHLSLGAMVLAFSFTSMAFTSSARVRQSCPFWAGFFVSINPTWDVSLFMLLSAVCVILSLAGSMLSCQNAQMVKSMLTCEIENGRCVCCVAAEPCSSKEDGTLVLNLNSDCHSVRHQLKVRRLRLPQERKELKIFYITFNARGMSIFRFPPNNFYSDIRPLPELQTPKTSTITADSPV</sequence>
<accession>A0A3Q2XLV8</accession>
<proteinExistence type="inferred from homology"/>
<keyword evidence="4 7" id="KW-0472">Membrane</keyword>
<dbReference type="STRING" id="109280.ENSHCOP00000005625"/>
<reference evidence="8" key="2">
    <citation type="submission" date="2025-09" db="UniProtKB">
        <authorList>
            <consortium name="Ensembl"/>
        </authorList>
    </citation>
    <scope>IDENTIFICATION</scope>
</reference>
<evidence type="ECO:0000256" key="2">
    <source>
        <dbReference type="ARBA" id="ARBA00022692"/>
    </source>
</evidence>
<comment type="similarity">
    <text evidence="5">Belongs to the ENTREP family.</text>
</comment>
<feature type="transmembrane region" description="Helical" evidence="7">
    <location>
        <begin position="36"/>
        <end position="56"/>
    </location>
</feature>
<dbReference type="PANTHER" id="PTHR17615:SF7">
    <property type="entry name" value="PROTEIN ENTREP3"/>
    <property type="match status" value="1"/>
</dbReference>
<evidence type="ECO:0000256" key="6">
    <source>
        <dbReference type="SAM" id="MobiDB-lite"/>
    </source>
</evidence>
<keyword evidence="3 7" id="KW-1133">Transmembrane helix</keyword>
<comment type="subcellular location">
    <subcellularLocation>
        <location evidence="1">Membrane</location>
    </subcellularLocation>
</comment>
<evidence type="ECO:0000256" key="7">
    <source>
        <dbReference type="SAM" id="Phobius"/>
    </source>
</evidence>
<evidence type="ECO:0000256" key="1">
    <source>
        <dbReference type="ARBA" id="ARBA00004370"/>
    </source>
</evidence>
<dbReference type="Ensembl" id="ENSHCOT00000005045.1">
    <property type="protein sequence ID" value="ENSHCOP00000005625.1"/>
    <property type="gene ID" value="ENSHCOG00000007316.1"/>
</dbReference>
<dbReference type="InterPro" id="IPR030431">
    <property type="entry name" value="ENTREP1-3"/>
</dbReference>
<dbReference type="Proteomes" id="UP000264820">
    <property type="component" value="Unplaced"/>
</dbReference>
<reference evidence="8" key="1">
    <citation type="submission" date="2025-08" db="UniProtKB">
        <authorList>
            <consortium name="Ensembl"/>
        </authorList>
    </citation>
    <scope>IDENTIFICATION</scope>
</reference>
<keyword evidence="2 7" id="KW-0812">Transmembrane</keyword>
<name>A0A3Q2XLV8_HIPCM</name>
<keyword evidence="9" id="KW-1185">Reference proteome</keyword>
<feature type="compositionally biased region" description="Low complexity" evidence="6">
    <location>
        <begin position="1"/>
        <end position="19"/>
    </location>
</feature>
<feature type="transmembrane region" description="Helical" evidence="7">
    <location>
        <begin position="87"/>
        <end position="109"/>
    </location>
</feature>
<evidence type="ECO:0000313" key="9">
    <source>
        <dbReference type="Proteomes" id="UP000264820"/>
    </source>
</evidence>
<organism evidence="8 9">
    <name type="scientific">Hippocampus comes</name>
    <name type="common">Tiger tail seahorse</name>
    <dbReference type="NCBI Taxonomy" id="109280"/>
    <lineage>
        <taxon>Eukaryota</taxon>
        <taxon>Metazoa</taxon>
        <taxon>Chordata</taxon>
        <taxon>Craniata</taxon>
        <taxon>Vertebrata</taxon>
        <taxon>Euteleostomi</taxon>
        <taxon>Actinopterygii</taxon>
        <taxon>Neopterygii</taxon>
        <taxon>Teleostei</taxon>
        <taxon>Neoteleostei</taxon>
        <taxon>Acanthomorphata</taxon>
        <taxon>Syngnathiaria</taxon>
        <taxon>Syngnathiformes</taxon>
        <taxon>Syngnathoidei</taxon>
        <taxon>Syngnathidae</taxon>
        <taxon>Hippocampus</taxon>
    </lineage>
</organism>
<dbReference type="OMA" id="CEIENGR"/>
<protein>
    <submittedName>
        <fullName evidence="8">Uncharacterized protein</fullName>
    </submittedName>
</protein>
<dbReference type="PANTHER" id="PTHR17615">
    <property type="entry name" value="PROTEIN FAM189A"/>
    <property type="match status" value="1"/>
</dbReference>
<dbReference type="GeneTree" id="ENSGT00530000063335"/>
<dbReference type="GO" id="GO:0016020">
    <property type="term" value="C:membrane"/>
    <property type="evidence" value="ECO:0007669"/>
    <property type="project" value="UniProtKB-SubCell"/>
</dbReference>
<evidence type="ECO:0000313" key="8">
    <source>
        <dbReference type="Ensembl" id="ENSHCOP00000005625.1"/>
    </source>
</evidence>
<feature type="region of interest" description="Disordered" evidence="6">
    <location>
        <begin position="1"/>
        <end position="25"/>
    </location>
</feature>